<dbReference type="CDD" id="cd07185">
    <property type="entry name" value="OmpA_C-like"/>
    <property type="match status" value="1"/>
</dbReference>
<dbReference type="InterPro" id="IPR006665">
    <property type="entry name" value="OmpA-like"/>
</dbReference>
<name>A0A7W6NX91_9SPHN</name>
<evidence type="ECO:0000313" key="8">
    <source>
        <dbReference type="EMBL" id="MBB4099023.1"/>
    </source>
</evidence>
<evidence type="ECO:0000256" key="6">
    <source>
        <dbReference type="SAM" id="SignalP"/>
    </source>
</evidence>
<comment type="caution">
    <text evidence="8">The sequence shown here is derived from an EMBL/GenBank/DDBJ whole genome shotgun (WGS) entry which is preliminary data.</text>
</comment>
<protein>
    <submittedName>
        <fullName evidence="8">Outer membrane protein OmpA-like peptidoglycan-associated protein</fullName>
    </submittedName>
</protein>
<dbReference type="GO" id="GO:0009279">
    <property type="term" value="C:cell outer membrane"/>
    <property type="evidence" value="ECO:0007669"/>
    <property type="project" value="UniProtKB-SubCell"/>
</dbReference>
<reference evidence="8 9" key="1">
    <citation type="submission" date="2020-08" db="EMBL/GenBank/DDBJ databases">
        <title>Genomic Encyclopedia of Type Strains, Phase IV (KMG-IV): sequencing the most valuable type-strain genomes for metagenomic binning, comparative biology and taxonomic classification.</title>
        <authorList>
            <person name="Goeker M."/>
        </authorList>
    </citation>
    <scope>NUCLEOTIDE SEQUENCE [LARGE SCALE GENOMIC DNA]</scope>
    <source>
        <strain evidence="8 9">DSM 101806</strain>
    </source>
</reference>
<feature type="signal peptide" evidence="6">
    <location>
        <begin position="1"/>
        <end position="23"/>
    </location>
</feature>
<dbReference type="Gene3D" id="3.30.1330.60">
    <property type="entry name" value="OmpA-like domain"/>
    <property type="match status" value="1"/>
</dbReference>
<evidence type="ECO:0000256" key="3">
    <source>
        <dbReference type="ARBA" id="ARBA00023237"/>
    </source>
</evidence>
<evidence type="ECO:0000256" key="4">
    <source>
        <dbReference type="PROSITE-ProRule" id="PRU00473"/>
    </source>
</evidence>
<dbReference type="InterPro" id="IPR050330">
    <property type="entry name" value="Bact_OuterMem_StrucFunc"/>
</dbReference>
<evidence type="ECO:0000256" key="1">
    <source>
        <dbReference type="ARBA" id="ARBA00004442"/>
    </source>
</evidence>
<gene>
    <name evidence="8" type="ORF">GGR46_002587</name>
</gene>
<comment type="subcellular location">
    <subcellularLocation>
        <location evidence="1">Cell outer membrane</location>
    </subcellularLocation>
</comment>
<dbReference type="AlphaFoldDB" id="A0A7W6NX91"/>
<keyword evidence="2 4" id="KW-0472">Membrane</keyword>
<sequence>MRIAYLSTIAGTALLMGAPPAAAQQQAEPTVEGYLCTFAGKCGNAPAVEQPTRAAPATKGFRIARPGAPAATATKPAVRAASSDYRAPRANVAPPRRAGAGYSSYTPASRVSEGPRADLMIGFELNSARLTADGMAKARIFARSLVMPELRDKRFLIEGHTDSLGGVPFNMELSRRRAEAVAAYLSSQGVERSRVEIRGFGPSIPLPGRRADDPNNRRVEAKLIS</sequence>
<feature type="compositionally biased region" description="Basic and acidic residues" evidence="5">
    <location>
        <begin position="209"/>
        <end position="225"/>
    </location>
</feature>
<evidence type="ECO:0000256" key="2">
    <source>
        <dbReference type="ARBA" id="ARBA00023136"/>
    </source>
</evidence>
<dbReference type="InterPro" id="IPR036737">
    <property type="entry name" value="OmpA-like_sf"/>
</dbReference>
<accession>A0A7W6NX91</accession>
<keyword evidence="6" id="KW-0732">Signal</keyword>
<dbReference type="PANTHER" id="PTHR30329">
    <property type="entry name" value="STATOR ELEMENT OF FLAGELLAR MOTOR COMPLEX"/>
    <property type="match status" value="1"/>
</dbReference>
<dbReference type="PROSITE" id="PS51123">
    <property type="entry name" value="OMPA_2"/>
    <property type="match status" value="1"/>
</dbReference>
<feature type="region of interest" description="Disordered" evidence="5">
    <location>
        <begin position="68"/>
        <end position="107"/>
    </location>
</feature>
<keyword evidence="9" id="KW-1185">Reference proteome</keyword>
<feature type="region of interest" description="Disordered" evidence="5">
    <location>
        <begin position="206"/>
        <end position="225"/>
    </location>
</feature>
<dbReference type="Proteomes" id="UP000557392">
    <property type="component" value="Unassembled WGS sequence"/>
</dbReference>
<dbReference type="SUPFAM" id="SSF103088">
    <property type="entry name" value="OmpA-like"/>
    <property type="match status" value="1"/>
</dbReference>
<feature type="chain" id="PRO_5031261555" evidence="6">
    <location>
        <begin position="24"/>
        <end position="225"/>
    </location>
</feature>
<dbReference type="PRINTS" id="PR01021">
    <property type="entry name" value="OMPADOMAIN"/>
</dbReference>
<dbReference type="InterPro" id="IPR006664">
    <property type="entry name" value="OMP_bac"/>
</dbReference>
<dbReference type="Pfam" id="PF00691">
    <property type="entry name" value="OmpA"/>
    <property type="match status" value="1"/>
</dbReference>
<evidence type="ECO:0000256" key="5">
    <source>
        <dbReference type="SAM" id="MobiDB-lite"/>
    </source>
</evidence>
<evidence type="ECO:0000259" key="7">
    <source>
        <dbReference type="PROSITE" id="PS51123"/>
    </source>
</evidence>
<proteinExistence type="predicted"/>
<dbReference type="EMBL" id="JACIEH010000002">
    <property type="protein sequence ID" value="MBB4099023.1"/>
    <property type="molecule type" value="Genomic_DNA"/>
</dbReference>
<dbReference type="PANTHER" id="PTHR30329:SF21">
    <property type="entry name" value="LIPOPROTEIN YIAD-RELATED"/>
    <property type="match status" value="1"/>
</dbReference>
<feature type="compositionally biased region" description="Low complexity" evidence="5">
    <location>
        <begin position="88"/>
        <end position="98"/>
    </location>
</feature>
<feature type="domain" description="OmpA-like" evidence="7">
    <location>
        <begin position="110"/>
        <end position="225"/>
    </location>
</feature>
<organism evidence="8 9">
    <name type="scientific">Sphingomonas kyeonggiensis</name>
    <dbReference type="NCBI Taxonomy" id="1268553"/>
    <lineage>
        <taxon>Bacteria</taxon>
        <taxon>Pseudomonadati</taxon>
        <taxon>Pseudomonadota</taxon>
        <taxon>Alphaproteobacteria</taxon>
        <taxon>Sphingomonadales</taxon>
        <taxon>Sphingomonadaceae</taxon>
        <taxon>Sphingomonas</taxon>
    </lineage>
</organism>
<evidence type="ECO:0000313" key="9">
    <source>
        <dbReference type="Proteomes" id="UP000557392"/>
    </source>
</evidence>
<feature type="compositionally biased region" description="Low complexity" evidence="5">
    <location>
        <begin position="68"/>
        <end position="81"/>
    </location>
</feature>
<dbReference type="RefSeq" id="WP_183998297.1">
    <property type="nucleotide sequence ID" value="NZ_JACIEH010000002.1"/>
</dbReference>
<keyword evidence="3" id="KW-0998">Cell outer membrane</keyword>